<proteinExistence type="predicted"/>
<evidence type="ECO:0000313" key="3">
    <source>
        <dbReference type="Proteomes" id="UP000183994"/>
    </source>
</evidence>
<gene>
    <name evidence="2" type="ORF">SAMN02745216_03858</name>
</gene>
<dbReference type="AlphaFoldDB" id="A0A1M6UC46"/>
<organism evidence="2 3">
    <name type="scientific">Desulfatibacillum alkenivorans DSM 16219</name>
    <dbReference type="NCBI Taxonomy" id="1121393"/>
    <lineage>
        <taxon>Bacteria</taxon>
        <taxon>Pseudomonadati</taxon>
        <taxon>Thermodesulfobacteriota</taxon>
        <taxon>Desulfobacteria</taxon>
        <taxon>Desulfobacterales</taxon>
        <taxon>Desulfatibacillaceae</taxon>
        <taxon>Desulfatibacillum</taxon>
    </lineage>
</organism>
<evidence type="ECO:0000313" key="2">
    <source>
        <dbReference type="EMBL" id="SHK66743.1"/>
    </source>
</evidence>
<dbReference type="PANTHER" id="PTHR43318">
    <property type="entry name" value="UDP-N-ACETYLGLUCOSAMINE 4,6-DEHYDRATASE"/>
    <property type="match status" value="1"/>
</dbReference>
<protein>
    <submittedName>
        <fullName evidence="2">Polysaccharide biosynthesis protein</fullName>
    </submittedName>
</protein>
<feature type="domain" description="Polysaccharide biosynthesis protein CapD-like" evidence="1">
    <location>
        <begin position="63"/>
        <end position="99"/>
    </location>
</feature>
<dbReference type="InterPro" id="IPR051203">
    <property type="entry name" value="Polysaccharide_Synthase-Rel"/>
</dbReference>
<name>A0A1M6UC46_9BACT</name>
<sequence length="141" mass="15858">MCKQIEGYGPKKLLMADRNESGLHDINLQIREMYPHLETDELLCAVQNRELMNRLFSAHKPGVDIEIKNIGLRPGEKLYKELITAGEDVMQTQHKDIVAPNTDHHKAIEGLNALVEAAMAGDGLTIKQLLKEMAPEYTPEI</sequence>
<dbReference type="PANTHER" id="PTHR43318:SF1">
    <property type="entry name" value="POLYSACCHARIDE BIOSYNTHESIS PROTEIN EPSC-RELATED"/>
    <property type="match status" value="1"/>
</dbReference>
<dbReference type="Proteomes" id="UP000183994">
    <property type="component" value="Unassembled WGS sequence"/>
</dbReference>
<accession>A0A1M6UC46</accession>
<dbReference type="Pfam" id="PF02719">
    <property type="entry name" value="Polysacc_synt_2"/>
    <property type="match status" value="1"/>
</dbReference>
<dbReference type="Gene3D" id="3.40.50.720">
    <property type="entry name" value="NAD(P)-binding Rossmann-like Domain"/>
    <property type="match status" value="1"/>
</dbReference>
<evidence type="ECO:0000259" key="1">
    <source>
        <dbReference type="Pfam" id="PF02719"/>
    </source>
</evidence>
<dbReference type="EMBL" id="FQZU01000030">
    <property type="protein sequence ID" value="SHK66743.1"/>
    <property type="molecule type" value="Genomic_DNA"/>
</dbReference>
<dbReference type="STRING" id="1121393.SAMN02745216_03858"/>
<reference evidence="3" key="1">
    <citation type="submission" date="2016-11" db="EMBL/GenBank/DDBJ databases">
        <authorList>
            <person name="Varghese N."/>
            <person name="Submissions S."/>
        </authorList>
    </citation>
    <scope>NUCLEOTIDE SEQUENCE [LARGE SCALE GENOMIC DNA]</scope>
    <source>
        <strain evidence="3">DSM 16219</strain>
    </source>
</reference>
<dbReference type="InterPro" id="IPR003869">
    <property type="entry name" value="Polysac_CapD-like"/>
</dbReference>
<keyword evidence="3" id="KW-1185">Reference proteome</keyword>